<protein>
    <submittedName>
        <fullName evidence="2">Uncharacterized protein</fullName>
    </submittedName>
</protein>
<comment type="caution">
    <text evidence="2">The sequence shown here is derived from an EMBL/GenBank/DDBJ whole genome shotgun (WGS) entry which is preliminary data.</text>
</comment>
<accession>A0A812S344</accession>
<gene>
    <name evidence="2" type="ORF">SNAT2548_LOCUS25981</name>
</gene>
<feature type="signal peptide" evidence="1">
    <location>
        <begin position="1"/>
        <end position="21"/>
    </location>
</feature>
<proteinExistence type="predicted"/>
<keyword evidence="1" id="KW-0732">Signal</keyword>
<feature type="chain" id="PRO_5032513986" evidence="1">
    <location>
        <begin position="22"/>
        <end position="374"/>
    </location>
</feature>
<organism evidence="2 3">
    <name type="scientific">Symbiodinium natans</name>
    <dbReference type="NCBI Taxonomy" id="878477"/>
    <lineage>
        <taxon>Eukaryota</taxon>
        <taxon>Sar</taxon>
        <taxon>Alveolata</taxon>
        <taxon>Dinophyceae</taxon>
        <taxon>Suessiales</taxon>
        <taxon>Symbiodiniaceae</taxon>
        <taxon>Symbiodinium</taxon>
    </lineage>
</organism>
<name>A0A812S344_9DINO</name>
<evidence type="ECO:0000313" key="2">
    <source>
        <dbReference type="EMBL" id="CAE7464962.1"/>
    </source>
</evidence>
<dbReference type="EMBL" id="CAJNDS010002412">
    <property type="protein sequence ID" value="CAE7464962.1"/>
    <property type="molecule type" value="Genomic_DNA"/>
</dbReference>
<reference evidence="2" key="1">
    <citation type="submission" date="2021-02" db="EMBL/GenBank/DDBJ databases">
        <authorList>
            <person name="Dougan E. K."/>
            <person name="Rhodes N."/>
            <person name="Thang M."/>
            <person name="Chan C."/>
        </authorList>
    </citation>
    <scope>NUCLEOTIDE SEQUENCE</scope>
</reference>
<sequence>MAMIRAMTSILFLSSAVSVGAMFKKGAKQLVDDHLDGHMPLAPPADAAEPAQPDAHVALGQEAQKQDFPTLPPLGNIDSIIKSAQDTLNKTIKSGKEAVEGAVEGAKSVALDALKAGAEKVNETLDTLGGEVSEANATARGAMKKAESKVHMADNKAEAFADAAKDLLQSILPKFQDLVGGLHSAMGVADQALDAMDEKPAAKKLDDAMSPVFATIDTWKNSTNEVIKTLAAYTSEASGNTSNASNASLLDMGPEAQLADALRDPLEELSHAASKLHNLANETFDAMSNFVDAGLDAASGKLPKDLIANVSDIFEGVQEKARMELEPLGAVSDEIVSALYDTAQEAGVEVKPRSGSYRGGLTLLSFALGALATF</sequence>
<evidence type="ECO:0000256" key="1">
    <source>
        <dbReference type="SAM" id="SignalP"/>
    </source>
</evidence>
<dbReference type="Proteomes" id="UP000604046">
    <property type="component" value="Unassembled WGS sequence"/>
</dbReference>
<dbReference type="OrthoDB" id="431682at2759"/>
<keyword evidence="3" id="KW-1185">Reference proteome</keyword>
<dbReference type="AlphaFoldDB" id="A0A812S344"/>
<evidence type="ECO:0000313" key="3">
    <source>
        <dbReference type="Proteomes" id="UP000604046"/>
    </source>
</evidence>